<protein>
    <submittedName>
        <fullName evidence="3">Uncharacterized protein</fullName>
    </submittedName>
</protein>
<dbReference type="Proteomes" id="UP001480595">
    <property type="component" value="Unassembled WGS sequence"/>
</dbReference>
<reference evidence="3 4" key="1">
    <citation type="submission" date="2023-01" db="EMBL/GenBank/DDBJ databases">
        <title>Analysis of 21 Apiospora genomes using comparative genomics revels a genus with tremendous synthesis potential of carbohydrate active enzymes and secondary metabolites.</title>
        <authorList>
            <person name="Sorensen T."/>
        </authorList>
    </citation>
    <scope>NUCLEOTIDE SEQUENCE [LARGE SCALE GENOMIC DNA]</scope>
    <source>
        <strain evidence="3 4">CBS 135458</strain>
    </source>
</reference>
<gene>
    <name evidence="3" type="ORF">PG994_008292</name>
</gene>
<evidence type="ECO:0000313" key="3">
    <source>
        <dbReference type="EMBL" id="KAK8061926.1"/>
    </source>
</evidence>
<keyword evidence="2" id="KW-0732">Signal</keyword>
<dbReference type="EMBL" id="JAQQWL010000008">
    <property type="protein sequence ID" value="KAK8061926.1"/>
    <property type="molecule type" value="Genomic_DNA"/>
</dbReference>
<dbReference type="PANTHER" id="PTHR40616:SF1">
    <property type="entry name" value="LINALOOL DEHYDRATASE_ISOMERASE DOMAIN-CONTAINING PROTEIN"/>
    <property type="match status" value="1"/>
</dbReference>
<sequence length="555" mass="61578">MLPILLLLGAAALPTLSSASYVSSMSRNAQGLLNESMAWMDTYYDRDLGYLYDVEGGAALRHETRSSAWYALGLLARNEQDDAQEAERIITNIIGAQFKDKSQQWYGDYQKYPEEPEVGTAEYPASIYNSWDPNWRGFVGTTFVIMLEEFPDLISEAVQDLMLASLANATVGDSYRVGGVDDDNLYPSYSNPGKALMRAFVSGWTGRRLGDKNMTDAGELYAQEIIDLFVRHNTLSEFNSGTYTGVSIFGLLLWCKYLPAGDSVMSEYGPRMLRDTWSAMAQLWHPGMKNMAGPWDRAYGYDMNRYVSLMALWMWTLIGKEQSSLIKKPQVMSHSADWAWSPLMAVLSDFHATLLPDGILESLTTFSGEHTFEAQAFYPPYDLVSRNITTWLSENVTIGAESYKETVVGGPSTSQESFNPVIVQWTTGDEIAFLSTKNGADHRAKLYPTEKSLDVQVAPWRLDLSYPDGNSASIFTLVVSAFTRGRTTVRSWDDVEGINVKVSGNVNMTYSMSFAGAMGGSSKPLRDCESFTHPRSHPPPTIHPTSGFSLLSAGP</sequence>
<organism evidence="3 4">
    <name type="scientific">Apiospora phragmitis</name>
    <dbReference type="NCBI Taxonomy" id="2905665"/>
    <lineage>
        <taxon>Eukaryota</taxon>
        <taxon>Fungi</taxon>
        <taxon>Dikarya</taxon>
        <taxon>Ascomycota</taxon>
        <taxon>Pezizomycotina</taxon>
        <taxon>Sordariomycetes</taxon>
        <taxon>Xylariomycetidae</taxon>
        <taxon>Amphisphaeriales</taxon>
        <taxon>Apiosporaceae</taxon>
        <taxon>Apiospora</taxon>
    </lineage>
</organism>
<dbReference type="RefSeq" id="XP_066715188.1">
    <property type="nucleotide sequence ID" value="XM_066859701.1"/>
</dbReference>
<feature type="chain" id="PRO_5045124531" evidence="2">
    <location>
        <begin position="20"/>
        <end position="555"/>
    </location>
</feature>
<comment type="caution">
    <text evidence="3">The sequence shown here is derived from an EMBL/GenBank/DDBJ whole genome shotgun (WGS) entry which is preliminary data.</text>
</comment>
<feature type="signal peptide" evidence="2">
    <location>
        <begin position="1"/>
        <end position="19"/>
    </location>
</feature>
<evidence type="ECO:0000256" key="2">
    <source>
        <dbReference type="SAM" id="SignalP"/>
    </source>
</evidence>
<evidence type="ECO:0000313" key="4">
    <source>
        <dbReference type="Proteomes" id="UP001480595"/>
    </source>
</evidence>
<evidence type="ECO:0000256" key="1">
    <source>
        <dbReference type="SAM" id="MobiDB-lite"/>
    </source>
</evidence>
<feature type="region of interest" description="Disordered" evidence="1">
    <location>
        <begin position="525"/>
        <end position="555"/>
    </location>
</feature>
<dbReference type="GeneID" id="92092764"/>
<name>A0ABR1UV14_9PEZI</name>
<dbReference type="PANTHER" id="PTHR40616">
    <property type="entry name" value="LINALOOL DEHYDRATASE_ISOMERASE DOMAIN-CONTAINING PROTEIN"/>
    <property type="match status" value="1"/>
</dbReference>
<accession>A0ABR1UV14</accession>
<proteinExistence type="predicted"/>
<keyword evidence="4" id="KW-1185">Reference proteome</keyword>